<dbReference type="PROSITE" id="PS51318">
    <property type="entry name" value="TAT"/>
    <property type="match status" value="1"/>
</dbReference>
<dbReference type="InterPro" id="IPR006311">
    <property type="entry name" value="TAT_signal"/>
</dbReference>
<name>A0A1H1W3B4_9ACTN</name>
<gene>
    <name evidence="2" type="ORF">SAMN04489716_1960</name>
</gene>
<dbReference type="Proteomes" id="UP000198688">
    <property type="component" value="Chromosome I"/>
</dbReference>
<keyword evidence="1" id="KW-0732">Signal</keyword>
<accession>A0A1H1W3B4</accession>
<dbReference type="RefSeq" id="WP_157751439.1">
    <property type="nucleotide sequence ID" value="NZ_BOMJ01000013.1"/>
</dbReference>
<sequence length="110" mass="11620">MSRLRRALIGAAMLPLAAGTVVAATATPAAAKPNLCTIASKNINWSNMSSWTRCQIGTGYYRVRITCAPSPTSGGTYFYGYWFAPQTQLPSAAQCPSSHGYILGATTELA</sequence>
<dbReference type="AlphaFoldDB" id="A0A1H1W3B4"/>
<evidence type="ECO:0000313" key="3">
    <source>
        <dbReference type="Proteomes" id="UP000198688"/>
    </source>
</evidence>
<evidence type="ECO:0000313" key="2">
    <source>
        <dbReference type="EMBL" id="SDS91161.1"/>
    </source>
</evidence>
<reference evidence="2 3" key="1">
    <citation type="submission" date="2016-10" db="EMBL/GenBank/DDBJ databases">
        <authorList>
            <person name="de Groot N.N."/>
        </authorList>
    </citation>
    <scope>NUCLEOTIDE SEQUENCE [LARGE SCALE GENOMIC DNA]</scope>
    <source>
        <strain evidence="2 3">DSM 43941</strain>
    </source>
</reference>
<feature type="signal peptide" evidence="1">
    <location>
        <begin position="1"/>
        <end position="23"/>
    </location>
</feature>
<keyword evidence="3" id="KW-1185">Reference proteome</keyword>
<evidence type="ECO:0000256" key="1">
    <source>
        <dbReference type="SAM" id="SignalP"/>
    </source>
</evidence>
<proteinExistence type="predicted"/>
<dbReference type="EMBL" id="LT629758">
    <property type="protein sequence ID" value="SDS91161.1"/>
    <property type="molecule type" value="Genomic_DNA"/>
</dbReference>
<organism evidence="2 3">
    <name type="scientific">Actinoplanes derwentensis</name>
    <dbReference type="NCBI Taxonomy" id="113562"/>
    <lineage>
        <taxon>Bacteria</taxon>
        <taxon>Bacillati</taxon>
        <taxon>Actinomycetota</taxon>
        <taxon>Actinomycetes</taxon>
        <taxon>Micromonosporales</taxon>
        <taxon>Micromonosporaceae</taxon>
        <taxon>Actinoplanes</taxon>
    </lineage>
</organism>
<protein>
    <submittedName>
        <fullName evidence="2">Uncharacterized protein</fullName>
    </submittedName>
</protein>
<feature type="chain" id="PRO_5009264014" evidence="1">
    <location>
        <begin position="24"/>
        <end position="110"/>
    </location>
</feature>